<accession>A0A091DM02</accession>
<sequence length="138" mass="15078">MCWELPAVTSAHQELSTHTVTTGAFSLKPQQTQCGTLETALTPQGHCSSQEGTCIPRRLKAKDQKSPHLAYGGKKRPKPQKQSRMSDIKQRGYIKKDKLNADAGGPQLLTKLSDFLFNLACSLSGPKVKLTVQATFPL</sequence>
<evidence type="ECO:0000313" key="3">
    <source>
        <dbReference type="Proteomes" id="UP000028990"/>
    </source>
</evidence>
<dbReference type="Proteomes" id="UP000028990">
    <property type="component" value="Unassembled WGS sequence"/>
</dbReference>
<dbReference type="AlphaFoldDB" id="A0A091DM02"/>
<gene>
    <name evidence="2" type="ORF">H920_07027</name>
</gene>
<feature type="compositionally biased region" description="Basic and acidic residues" evidence="1">
    <location>
        <begin position="84"/>
        <end position="93"/>
    </location>
</feature>
<reference evidence="2 3" key="1">
    <citation type="submission" date="2013-11" db="EMBL/GenBank/DDBJ databases">
        <title>The Damaraland mole rat (Fukomys damarensis) genome and evolution of African mole rats.</title>
        <authorList>
            <person name="Gladyshev V.N."/>
            <person name="Fang X."/>
        </authorList>
    </citation>
    <scope>NUCLEOTIDE SEQUENCE [LARGE SCALE GENOMIC DNA]</scope>
    <source>
        <tissue evidence="2">Liver</tissue>
    </source>
</reference>
<feature type="region of interest" description="Disordered" evidence="1">
    <location>
        <begin position="62"/>
        <end position="93"/>
    </location>
</feature>
<evidence type="ECO:0000313" key="2">
    <source>
        <dbReference type="EMBL" id="KFO31513.1"/>
    </source>
</evidence>
<name>A0A091DM02_FUKDA</name>
<proteinExistence type="predicted"/>
<protein>
    <submittedName>
        <fullName evidence="2">Uncharacterized protein</fullName>
    </submittedName>
</protein>
<organism evidence="2 3">
    <name type="scientific">Fukomys damarensis</name>
    <name type="common">Damaraland mole rat</name>
    <name type="synonym">Cryptomys damarensis</name>
    <dbReference type="NCBI Taxonomy" id="885580"/>
    <lineage>
        <taxon>Eukaryota</taxon>
        <taxon>Metazoa</taxon>
        <taxon>Chordata</taxon>
        <taxon>Craniata</taxon>
        <taxon>Vertebrata</taxon>
        <taxon>Euteleostomi</taxon>
        <taxon>Mammalia</taxon>
        <taxon>Eutheria</taxon>
        <taxon>Euarchontoglires</taxon>
        <taxon>Glires</taxon>
        <taxon>Rodentia</taxon>
        <taxon>Hystricomorpha</taxon>
        <taxon>Bathyergidae</taxon>
        <taxon>Fukomys</taxon>
    </lineage>
</organism>
<dbReference type="EMBL" id="KN122264">
    <property type="protein sequence ID" value="KFO31513.1"/>
    <property type="molecule type" value="Genomic_DNA"/>
</dbReference>
<keyword evidence="3" id="KW-1185">Reference proteome</keyword>
<evidence type="ECO:0000256" key="1">
    <source>
        <dbReference type="SAM" id="MobiDB-lite"/>
    </source>
</evidence>